<dbReference type="EMBL" id="VMNW02000052">
    <property type="protein sequence ID" value="KAA9156018.1"/>
    <property type="molecule type" value="Genomic_DNA"/>
</dbReference>
<dbReference type="AlphaFoldDB" id="A0A5N0UYF4"/>
<organism evidence="2 3">
    <name type="scientific">Amycolatopsis acidicola</name>
    <dbReference type="NCBI Taxonomy" id="2596893"/>
    <lineage>
        <taxon>Bacteria</taxon>
        <taxon>Bacillati</taxon>
        <taxon>Actinomycetota</taxon>
        <taxon>Actinomycetes</taxon>
        <taxon>Pseudonocardiales</taxon>
        <taxon>Pseudonocardiaceae</taxon>
        <taxon>Amycolatopsis</taxon>
    </lineage>
</organism>
<proteinExistence type="predicted"/>
<dbReference type="PANTHER" id="PTHR38011">
    <property type="entry name" value="DIHYDROFOLATE REDUCTASE FAMILY PROTEIN (AFU_ORTHOLOGUE AFUA_8G06820)"/>
    <property type="match status" value="1"/>
</dbReference>
<dbReference type="GO" id="GO:0009231">
    <property type="term" value="P:riboflavin biosynthetic process"/>
    <property type="evidence" value="ECO:0007669"/>
    <property type="project" value="InterPro"/>
</dbReference>
<dbReference type="Gene3D" id="3.40.430.10">
    <property type="entry name" value="Dihydrofolate Reductase, subunit A"/>
    <property type="match status" value="1"/>
</dbReference>
<dbReference type="InterPro" id="IPR050765">
    <property type="entry name" value="Riboflavin_Biosynth_HTPR"/>
</dbReference>
<sequence>MSKVFSALATSADGYITGRDPRPGHGLGDGGVLFDWYSDPRNAAVYQGLVDRVGAVVTGRTTYDDSEGFDGGGPHPSAPMVVVTHRPAPAEYADSGTQHFAGSIESAIEQARKLAGDKEVAIQGGVTLTAAIAAGLVDEVVIHQVPVLLGGGRRLFHDLPGQTRLALIEATPAAGVLHLRYRIEK</sequence>
<evidence type="ECO:0000313" key="2">
    <source>
        <dbReference type="EMBL" id="KAA9156018.1"/>
    </source>
</evidence>
<dbReference type="Proteomes" id="UP000319769">
    <property type="component" value="Unassembled WGS sequence"/>
</dbReference>
<dbReference type="InterPro" id="IPR002734">
    <property type="entry name" value="RibDG_C"/>
</dbReference>
<evidence type="ECO:0000313" key="3">
    <source>
        <dbReference type="Proteomes" id="UP000319769"/>
    </source>
</evidence>
<dbReference type="OrthoDB" id="2313602at2"/>
<name>A0A5N0UYF4_9PSEU</name>
<gene>
    <name evidence="2" type="ORF">FPZ12_028490</name>
</gene>
<comment type="caution">
    <text evidence="2">The sequence shown here is derived from an EMBL/GenBank/DDBJ whole genome shotgun (WGS) entry which is preliminary data.</text>
</comment>
<protein>
    <submittedName>
        <fullName evidence="2">Dihydrofolate reductase</fullName>
    </submittedName>
</protein>
<evidence type="ECO:0000259" key="1">
    <source>
        <dbReference type="Pfam" id="PF01872"/>
    </source>
</evidence>
<feature type="domain" description="Bacterial bifunctional deaminase-reductase C-terminal" evidence="1">
    <location>
        <begin position="3"/>
        <end position="171"/>
    </location>
</feature>
<dbReference type="InterPro" id="IPR024072">
    <property type="entry name" value="DHFR-like_dom_sf"/>
</dbReference>
<accession>A0A5N0UYF4</accession>
<dbReference type="RefSeq" id="WP_144749135.1">
    <property type="nucleotide sequence ID" value="NZ_VMNW02000052.1"/>
</dbReference>
<dbReference type="GO" id="GO:0008703">
    <property type="term" value="F:5-amino-6-(5-phosphoribosylamino)uracil reductase activity"/>
    <property type="evidence" value="ECO:0007669"/>
    <property type="project" value="InterPro"/>
</dbReference>
<dbReference type="SUPFAM" id="SSF53597">
    <property type="entry name" value="Dihydrofolate reductase-like"/>
    <property type="match status" value="1"/>
</dbReference>
<dbReference type="PANTHER" id="PTHR38011:SF12">
    <property type="entry name" value="BIFUNCTIONAL DEAMINASE-REDUCTASE DOMAIN PROTEIN"/>
    <property type="match status" value="1"/>
</dbReference>
<reference evidence="2" key="1">
    <citation type="submission" date="2019-09" db="EMBL/GenBank/DDBJ databases">
        <authorList>
            <person name="Teo W.F.A."/>
            <person name="Duangmal K."/>
        </authorList>
    </citation>
    <scope>NUCLEOTIDE SEQUENCE [LARGE SCALE GENOMIC DNA]</scope>
    <source>
        <strain evidence="2">K81G1</strain>
    </source>
</reference>
<keyword evidence="3" id="KW-1185">Reference proteome</keyword>
<dbReference type="Pfam" id="PF01872">
    <property type="entry name" value="RibD_C"/>
    <property type="match status" value="1"/>
</dbReference>